<dbReference type="GO" id="GO:0042597">
    <property type="term" value="C:periplasmic space"/>
    <property type="evidence" value="ECO:0007669"/>
    <property type="project" value="UniProtKB-SubCell"/>
</dbReference>
<feature type="binding site" description="axial binding residue" evidence="9">
    <location>
        <position position="106"/>
    </location>
    <ligand>
        <name>heme c</name>
        <dbReference type="ChEBI" id="CHEBI:61717"/>
        <label>1</label>
    </ligand>
    <ligandPart>
        <name>Fe</name>
        <dbReference type="ChEBI" id="CHEBI:18248"/>
    </ligandPart>
</feature>
<gene>
    <name evidence="12" type="ORF">D3F03_16605</name>
</gene>
<dbReference type="GO" id="GO:0009055">
    <property type="term" value="F:electron transfer activity"/>
    <property type="evidence" value="ECO:0007669"/>
    <property type="project" value="InterPro"/>
</dbReference>
<comment type="subcellular location">
    <subcellularLocation>
        <location evidence="1">Periplasm</location>
    </subcellularLocation>
</comment>
<dbReference type="AlphaFoldDB" id="A0A398C279"/>
<dbReference type="InterPro" id="IPR050597">
    <property type="entry name" value="Cytochrome_c_Oxidase_Subunit"/>
</dbReference>
<proteinExistence type="predicted"/>
<evidence type="ECO:0000313" key="12">
    <source>
        <dbReference type="EMBL" id="RID96952.1"/>
    </source>
</evidence>
<evidence type="ECO:0000256" key="8">
    <source>
        <dbReference type="PIRSR" id="PIRSR000005-1"/>
    </source>
</evidence>
<keyword evidence="6" id="KW-0249">Electron transport</keyword>
<keyword evidence="10" id="KW-0732">Signal</keyword>
<dbReference type="PROSITE" id="PS51007">
    <property type="entry name" value="CYTC"/>
    <property type="match status" value="2"/>
</dbReference>
<dbReference type="EMBL" id="QXJC01000013">
    <property type="protein sequence ID" value="RID96952.1"/>
    <property type="molecule type" value="Genomic_DNA"/>
</dbReference>
<dbReference type="Pfam" id="PF00034">
    <property type="entry name" value="Cytochrom_C"/>
    <property type="match status" value="2"/>
</dbReference>
<reference evidence="12 13" key="1">
    <citation type="submission" date="2018-09" db="EMBL/GenBank/DDBJ databases">
        <title>Draft genome of Simplicispira sp. NY-02.</title>
        <authorList>
            <person name="Im W.T."/>
        </authorList>
    </citation>
    <scope>NUCLEOTIDE SEQUENCE [LARGE SCALE GENOMIC DNA]</scope>
    <source>
        <strain evidence="12 13">NY-02</strain>
    </source>
</reference>
<feature type="binding site" description="covalent" evidence="8">
    <location>
        <position position="155"/>
    </location>
    <ligand>
        <name>heme c</name>
        <dbReference type="ChEBI" id="CHEBI:61717"/>
        <label>2</label>
    </ligand>
</feature>
<feature type="signal peptide" evidence="10">
    <location>
        <begin position="1"/>
        <end position="22"/>
    </location>
</feature>
<dbReference type="PANTHER" id="PTHR33751">
    <property type="entry name" value="CBB3-TYPE CYTOCHROME C OXIDASE SUBUNIT FIXP"/>
    <property type="match status" value="1"/>
</dbReference>
<comment type="PTM">
    <text evidence="8">Binds 2 heme c groups covalently per subunit.</text>
</comment>
<dbReference type="PANTHER" id="PTHR33751:SF9">
    <property type="entry name" value="CYTOCHROME C4"/>
    <property type="match status" value="1"/>
</dbReference>
<feature type="binding site" description="axial binding residue" evidence="9">
    <location>
        <position position="67"/>
    </location>
    <ligand>
        <name>heme c</name>
        <dbReference type="ChEBI" id="CHEBI:61717"/>
        <label>1</label>
    </ligand>
    <ligandPart>
        <name>Fe</name>
        <dbReference type="ChEBI" id="CHEBI:18248"/>
    </ligandPart>
</feature>
<feature type="binding site" description="covalent" evidence="8">
    <location>
        <position position="66"/>
    </location>
    <ligand>
        <name>heme c</name>
        <dbReference type="ChEBI" id="CHEBI:61717"/>
        <label>1</label>
    </ligand>
</feature>
<sequence>MLRFLAFLATVIAFITCPAALAQTARARATAGTDLDARFAQAQADPELAQQLLATGRKVAAVCANCHGVGGNSSKPSVPNLAGQNAAYLLEQVRQFADGRRRDMWMEGMIRALEADEKIGMVLFYSAQTVAPQPAKDAALAAQGKDYFSKICFRCHGDNGRGNAQIARIAGQQPDYLKKTLTLYRDGKSPRADSLMVPNTRQMSDADIAAVVAYVSGMR</sequence>
<dbReference type="RefSeq" id="WP_119110550.1">
    <property type="nucleotide sequence ID" value="NZ_QXJC01000013.1"/>
</dbReference>
<evidence type="ECO:0000256" key="5">
    <source>
        <dbReference type="ARBA" id="ARBA00022764"/>
    </source>
</evidence>
<evidence type="ECO:0000256" key="6">
    <source>
        <dbReference type="ARBA" id="ARBA00022982"/>
    </source>
</evidence>
<keyword evidence="5" id="KW-0574">Periplasm</keyword>
<dbReference type="GO" id="GO:0020037">
    <property type="term" value="F:heme binding"/>
    <property type="evidence" value="ECO:0007669"/>
    <property type="project" value="InterPro"/>
</dbReference>
<name>A0A398C279_9BURK</name>
<evidence type="ECO:0000256" key="10">
    <source>
        <dbReference type="SAM" id="SignalP"/>
    </source>
</evidence>
<dbReference type="SUPFAM" id="SSF46626">
    <property type="entry name" value="Cytochrome c"/>
    <property type="match status" value="2"/>
</dbReference>
<evidence type="ECO:0000256" key="4">
    <source>
        <dbReference type="ARBA" id="ARBA00022723"/>
    </source>
</evidence>
<feature type="binding site" description="axial binding residue" evidence="9">
    <location>
        <position position="156"/>
    </location>
    <ligand>
        <name>heme c</name>
        <dbReference type="ChEBI" id="CHEBI:61717"/>
        <label>2</label>
    </ligand>
    <ligandPart>
        <name>Fe</name>
        <dbReference type="ChEBI" id="CHEBI:18248"/>
    </ligandPart>
</feature>
<keyword evidence="3 8" id="KW-0349">Heme</keyword>
<evidence type="ECO:0000256" key="3">
    <source>
        <dbReference type="ARBA" id="ARBA00022617"/>
    </source>
</evidence>
<feature type="binding site" description="covalent" evidence="8">
    <location>
        <position position="152"/>
    </location>
    <ligand>
        <name>heme c</name>
        <dbReference type="ChEBI" id="CHEBI:61717"/>
        <label>2</label>
    </ligand>
</feature>
<evidence type="ECO:0000313" key="13">
    <source>
        <dbReference type="Proteomes" id="UP000266302"/>
    </source>
</evidence>
<evidence type="ECO:0000256" key="9">
    <source>
        <dbReference type="PIRSR" id="PIRSR000005-2"/>
    </source>
</evidence>
<feature type="domain" description="Cytochrome c" evidence="11">
    <location>
        <begin position="139"/>
        <end position="219"/>
    </location>
</feature>
<comment type="caution">
    <text evidence="12">The sequence shown here is derived from an EMBL/GenBank/DDBJ whole genome shotgun (WGS) entry which is preliminary data.</text>
</comment>
<accession>A0A398C279</accession>
<dbReference type="InterPro" id="IPR036909">
    <property type="entry name" value="Cyt_c-like_dom_sf"/>
</dbReference>
<keyword evidence="4 9" id="KW-0479">Metal-binding</keyword>
<dbReference type="OrthoDB" id="5295860at2"/>
<keyword evidence="13" id="KW-1185">Reference proteome</keyword>
<feature type="domain" description="Cytochrome c" evidence="11">
    <location>
        <begin position="44"/>
        <end position="129"/>
    </location>
</feature>
<dbReference type="PIRSF" id="PIRSF000005">
    <property type="entry name" value="Cytochrome_c4"/>
    <property type="match status" value="1"/>
</dbReference>
<evidence type="ECO:0000256" key="1">
    <source>
        <dbReference type="ARBA" id="ARBA00004418"/>
    </source>
</evidence>
<keyword evidence="7 9" id="KW-0408">Iron</keyword>
<dbReference type="Gene3D" id="1.10.760.10">
    <property type="entry name" value="Cytochrome c-like domain"/>
    <property type="match status" value="2"/>
</dbReference>
<evidence type="ECO:0000259" key="11">
    <source>
        <dbReference type="PROSITE" id="PS51007"/>
    </source>
</evidence>
<feature type="binding site" description="covalent" evidence="8">
    <location>
        <position position="63"/>
    </location>
    <ligand>
        <name>heme c</name>
        <dbReference type="ChEBI" id="CHEBI:61717"/>
        <label>1</label>
    </ligand>
</feature>
<evidence type="ECO:0000256" key="7">
    <source>
        <dbReference type="ARBA" id="ARBA00023004"/>
    </source>
</evidence>
<evidence type="ECO:0000256" key="2">
    <source>
        <dbReference type="ARBA" id="ARBA00022448"/>
    </source>
</evidence>
<protein>
    <submittedName>
        <fullName evidence="12">Cytochrome C</fullName>
    </submittedName>
</protein>
<feature type="binding site" description="axial binding residue" evidence="9">
    <location>
        <position position="196"/>
    </location>
    <ligand>
        <name>heme c</name>
        <dbReference type="ChEBI" id="CHEBI:61717"/>
        <label>2</label>
    </ligand>
    <ligandPart>
        <name>Fe</name>
        <dbReference type="ChEBI" id="CHEBI:18248"/>
    </ligandPart>
</feature>
<dbReference type="GO" id="GO:0005506">
    <property type="term" value="F:iron ion binding"/>
    <property type="evidence" value="ECO:0007669"/>
    <property type="project" value="InterPro"/>
</dbReference>
<dbReference type="InterPro" id="IPR024167">
    <property type="entry name" value="Cytochrome_c4-like"/>
</dbReference>
<dbReference type="InterPro" id="IPR009056">
    <property type="entry name" value="Cyt_c-like_dom"/>
</dbReference>
<feature type="chain" id="PRO_5017213867" evidence="10">
    <location>
        <begin position="23"/>
        <end position="219"/>
    </location>
</feature>
<dbReference type="Proteomes" id="UP000266302">
    <property type="component" value="Unassembled WGS sequence"/>
</dbReference>
<organism evidence="12 13">
    <name type="scientific">Simplicispira hankyongi</name>
    <dbReference type="NCBI Taxonomy" id="2315688"/>
    <lineage>
        <taxon>Bacteria</taxon>
        <taxon>Pseudomonadati</taxon>
        <taxon>Pseudomonadota</taxon>
        <taxon>Betaproteobacteria</taxon>
        <taxon>Burkholderiales</taxon>
        <taxon>Comamonadaceae</taxon>
        <taxon>Simplicispira</taxon>
    </lineage>
</organism>
<keyword evidence="2" id="KW-0813">Transport</keyword>